<dbReference type="RefSeq" id="WP_130843825.1">
    <property type="nucleotide sequence ID" value="NZ_BJDY01000002.1"/>
</dbReference>
<evidence type="ECO:0000313" key="5">
    <source>
        <dbReference type="Proteomes" id="UP000289996"/>
    </source>
</evidence>
<evidence type="ECO:0000256" key="1">
    <source>
        <dbReference type="ARBA" id="ARBA00023125"/>
    </source>
</evidence>
<evidence type="ECO:0000259" key="3">
    <source>
        <dbReference type="PROSITE" id="PS50977"/>
    </source>
</evidence>
<dbReference type="Pfam" id="PF14278">
    <property type="entry name" value="TetR_C_8"/>
    <property type="match status" value="1"/>
</dbReference>
<name>A0A660E2X1_9LACO</name>
<dbReference type="InterPro" id="IPR001647">
    <property type="entry name" value="HTH_TetR"/>
</dbReference>
<evidence type="ECO:0000313" key="4">
    <source>
        <dbReference type="EMBL" id="VDG29783.1"/>
    </source>
</evidence>
<dbReference type="InterPro" id="IPR009057">
    <property type="entry name" value="Homeodomain-like_sf"/>
</dbReference>
<dbReference type="Proteomes" id="UP000289996">
    <property type="component" value="Unassembled WGS sequence"/>
</dbReference>
<protein>
    <submittedName>
        <fullName evidence="4">Transcription regulator [Lactobacillus plantarum JDM1]</fullName>
    </submittedName>
</protein>
<feature type="DNA-binding region" description="H-T-H motif" evidence="2">
    <location>
        <begin position="33"/>
        <end position="52"/>
    </location>
</feature>
<keyword evidence="5" id="KW-1185">Reference proteome</keyword>
<keyword evidence="1 2" id="KW-0238">DNA-binding</keyword>
<organism evidence="4 5">
    <name type="scientific">Lactiplantibacillus mudanjiangensis</name>
    <dbReference type="NCBI Taxonomy" id="1296538"/>
    <lineage>
        <taxon>Bacteria</taxon>
        <taxon>Bacillati</taxon>
        <taxon>Bacillota</taxon>
        <taxon>Bacilli</taxon>
        <taxon>Lactobacillales</taxon>
        <taxon>Lactobacillaceae</taxon>
        <taxon>Lactiplantibacillus</taxon>
    </lineage>
</organism>
<dbReference type="PROSITE" id="PS50977">
    <property type="entry name" value="HTH_TETR_2"/>
    <property type="match status" value="1"/>
</dbReference>
<dbReference type="InterPro" id="IPR039532">
    <property type="entry name" value="TetR_C_Firmicutes"/>
</dbReference>
<dbReference type="PANTHER" id="PTHR43479">
    <property type="entry name" value="ACREF/ENVCD OPERON REPRESSOR-RELATED"/>
    <property type="match status" value="1"/>
</dbReference>
<accession>A0A660E2X1</accession>
<dbReference type="EMBL" id="UYIG01000152">
    <property type="protein sequence ID" value="VDG29783.1"/>
    <property type="molecule type" value="Genomic_DNA"/>
</dbReference>
<dbReference type="InterPro" id="IPR050624">
    <property type="entry name" value="HTH-type_Tx_Regulator"/>
</dbReference>
<gene>
    <name evidence="4" type="ORF">MUDAN_MDHGFNIF_01320</name>
</gene>
<sequence length="209" mass="24331">MSHEIDPRVDKTRRRLRQALITLLQTQKVENISVRQLTTTAAVTRGTFYLHYKDKPDFIDQALNDLVTELFAEAIVTVSIEEVITNPADPLRRVQVFSLTKALSYIDQHAEAFRTLLLDQSQLAVSRRLQQQLTQWMQRFYCDFEDQFADLEVPVSIQIAYYVSSTLGLVTDWLANDMMYTPRYLTKCLKKMHHLMTVGNISFTDFFVQ</sequence>
<reference evidence="4 5" key="1">
    <citation type="submission" date="2018-11" db="EMBL/GenBank/DDBJ databases">
        <authorList>
            <person name="Wuyts S."/>
        </authorList>
    </citation>
    <scope>NUCLEOTIDE SEQUENCE [LARGE SCALE GENOMIC DNA]</scope>
    <source>
        <strain evidence="4">Lactobacillus mudanjiangensis AMBF249</strain>
    </source>
</reference>
<dbReference type="AlphaFoldDB" id="A0A660E2X1"/>
<dbReference type="Gene3D" id="1.10.357.10">
    <property type="entry name" value="Tetracycline Repressor, domain 2"/>
    <property type="match status" value="1"/>
</dbReference>
<dbReference type="PANTHER" id="PTHR43479:SF7">
    <property type="entry name" value="TETR-FAMILY TRANSCRIPTIONAL REGULATOR"/>
    <property type="match status" value="1"/>
</dbReference>
<dbReference type="SUPFAM" id="SSF46689">
    <property type="entry name" value="Homeodomain-like"/>
    <property type="match status" value="1"/>
</dbReference>
<evidence type="ECO:0000256" key="2">
    <source>
        <dbReference type="PROSITE-ProRule" id="PRU00335"/>
    </source>
</evidence>
<dbReference type="GO" id="GO:0003677">
    <property type="term" value="F:DNA binding"/>
    <property type="evidence" value="ECO:0007669"/>
    <property type="project" value="UniProtKB-UniRule"/>
</dbReference>
<proteinExistence type="predicted"/>
<dbReference type="OrthoDB" id="9810250at2"/>
<feature type="domain" description="HTH tetR-type" evidence="3">
    <location>
        <begin position="10"/>
        <end position="70"/>
    </location>
</feature>